<keyword evidence="1" id="KW-0812">Transmembrane</keyword>
<evidence type="ECO:0000313" key="3">
    <source>
        <dbReference type="Proteomes" id="UP000232163"/>
    </source>
</evidence>
<reference evidence="2 3" key="1">
    <citation type="journal article" date="2017" name="Int J Environ Stud">
        <title>Does the Miocene-Pliocene relict legume Oxytropis triphylla form nitrogen-fixing nodules with a combination of bacterial strains?</title>
        <authorList>
            <person name="Safronova V."/>
            <person name="Belimov A."/>
            <person name="Sazanova A."/>
            <person name="Kuznetsova I."/>
            <person name="Popova J."/>
            <person name="Andronov E."/>
            <person name="Verkhozina A."/>
            <person name="Tikhonovich I."/>
        </authorList>
    </citation>
    <scope>NUCLEOTIDE SEQUENCE [LARGE SCALE GENOMIC DNA]</scope>
    <source>
        <strain evidence="2 3">Tri-38</strain>
    </source>
</reference>
<keyword evidence="1" id="KW-1133">Transmembrane helix</keyword>
<evidence type="ECO:0000256" key="1">
    <source>
        <dbReference type="SAM" id="Phobius"/>
    </source>
</evidence>
<proteinExistence type="predicted"/>
<organism evidence="2 3">
    <name type="scientific">Phyllobacterium zundukense</name>
    <dbReference type="NCBI Taxonomy" id="1867719"/>
    <lineage>
        <taxon>Bacteria</taxon>
        <taxon>Pseudomonadati</taxon>
        <taxon>Pseudomonadota</taxon>
        <taxon>Alphaproteobacteria</taxon>
        <taxon>Hyphomicrobiales</taxon>
        <taxon>Phyllobacteriaceae</taxon>
        <taxon>Phyllobacterium</taxon>
    </lineage>
</organism>
<keyword evidence="1" id="KW-0472">Membrane</keyword>
<dbReference type="KEGG" id="pht:BLM14_20180"/>
<protein>
    <submittedName>
        <fullName evidence="2">Uncharacterized protein</fullName>
    </submittedName>
</protein>
<feature type="transmembrane region" description="Helical" evidence="1">
    <location>
        <begin position="43"/>
        <end position="61"/>
    </location>
</feature>
<keyword evidence="3" id="KW-1185">Reference proteome</keyword>
<accession>A0A2N9W2Z7</accession>
<feature type="transmembrane region" description="Helical" evidence="1">
    <location>
        <begin position="20"/>
        <end position="37"/>
    </location>
</feature>
<dbReference type="AlphaFoldDB" id="A0A2N9W2Z7"/>
<gene>
    <name evidence="2" type="ORF">B5P45_04100</name>
</gene>
<dbReference type="RefSeq" id="WP_100001756.1">
    <property type="nucleotide sequence ID" value="NZ_CP017941.1"/>
</dbReference>
<sequence>MAVRGELPPKASRTFSKWMVIANCALAWGAIYASIFWAQAAFVALGGFAMVAVLGAGYMGIGHRDLQLLMGALTPSSVAYAPQEPPEGEGQ</sequence>
<dbReference type="Proteomes" id="UP000232163">
    <property type="component" value="Unassembled WGS sequence"/>
</dbReference>
<evidence type="ECO:0000313" key="2">
    <source>
        <dbReference type="EMBL" id="PIO46115.1"/>
    </source>
</evidence>
<dbReference type="OrthoDB" id="8482128at2"/>
<dbReference type="EMBL" id="MZMT01000010">
    <property type="protein sequence ID" value="PIO46115.1"/>
    <property type="molecule type" value="Genomic_DNA"/>
</dbReference>
<comment type="caution">
    <text evidence="2">The sequence shown here is derived from an EMBL/GenBank/DDBJ whole genome shotgun (WGS) entry which is preliminary data.</text>
</comment>
<name>A0A2N9W2Z7_9HYPH</name>